<proteinExistence type="predicted"/>
<reference evidence="1" key="1">
    <citation type="journal article" date="2015" name="Nature">
        <title>Complex archaea that bridge the gap between prokaryotes and eukaryotes.</title>
        <authorList>
            <person name="Spang A."/>
            <person name="Saw J.H."/>
            <person name="Jorgensen S.L."/>
            <person name="Zaremba-Niedzwiedzka K."/>
            <person name="Martijn J."/>
            <person name="Lind A.E."/>
            <person name="van Eijk R."/>
            <person name="Schleper C."/>
            <person name="Guy L."/>
            <person name="Ettema T.J."/>
        </authorList>
    </citation>
    <scope>NUCLEOTIDE SEQUENCE</scope>
</reference>
<feature type="non-terminal residue" evidence="1">
    <location>
        <position position="1"/>
    </location>
</feature>
<organism evidence="1">
    <name type="scientific">marine sediment metagenome</name>
    <dbReference type="NCBI Taxonomy" id="412755"/>
    <lineage>
        <taxon>unclassified sequences</taxon>
        <taxon>metagenomes</taxon>
        <taxon>ecological metagenomes</taxon>
    </lineage>
</organism>
<gene>
    <name evidence="1" type="ORF">LCGC14_2729560</name>
</gene>
<dbReference type="EMBL" id="LAZR01049377">
    <property type="protein sequence ID" value="KKK89790.1"/>
    <property type="molecule type" value="Genomic_DNA"/>
</dbReference>
<comment type="caution">
    <text evidence="1">The sequence shown here is derived from an EMBL/GenBank/DDBJ whole genome shotgun (WGS) entry which is preliminary data.</text>
</comment>
<evidence type="ECO:0000313" key="1">
    <source>
        <dbReference type="EMBL" id="KKK89790.1"/>
    </source>
</evidence>
<name>A0A0F8ZV13_9ZZZZ</name>
<sequence>IHQAVATAWAVIDEVLGEDGVISPDRAQEVVGAMSRIGTLIKQHHDITEGQKLVIEVPQFMEWSEHVYELAIRYIQVAGGDVSGFLREAQSYYSSAIESVIGDSAPALGTGDSVEAEVVLRPGGEDV</sequence>
<protein>
    <submittedName>
        <fullName evidence="1">Uncharacterized protein</fullName>
    </submittedName>
</protein>
<accession>A0A0F8ZV13</accession>
<dbReference type="AlphaFoldDB" id="A0A0F8ZV13"/>